<evidence type="ECO:0000313" key="1">
    <source>
        <dbReference type="EMBL" id="VDP46490.1"/>
    </source>
</evidence>
<name>A0A183GPN7_HELPZ</name>
<dbReference type="WBParaSite" id="HPBE_0002465701-mRNA-1">
    <property type="protein sequence ID" value="HPBE_0002465701-mRNA-1"/>
    <property type="gene ID" value="HPBE_0002465701"/>
</dbReference>
<evidence type="ECO:0000313" key="3">
    <source>
        <dbReference type="WBParaSite" id="HPBE_0002465701-mRNA-1"/>
    </source>
</evidence>
<accession>A0A3P8DTR2</accession>
<keyword evidence="2" id="KW-1185">Reference proteome</keyword>
<dbReference type="EMBL" id="UZAH01036649">
    <property type="protein sequence ID" value="VDP46490.1"/>
    <property type="molecule type" value="Genomic_DNA"/>
</dbReference>
<reference evidence="1 2" key="1">
    <citation type="submission" date="2018-11" db="EMBL/GenBank/DDBJ databases">
        <authorList>
            <consortium name="Pathogen Informatics"/>
        </authorList>
    </citation>
    <scope>NUCLEOTIDE SEQUENCE [LARGE SCALE GENOMIC DNA]</scope>
</reference>
<dbReference type="AlphaFoldDB" id="A0A183GPN7"/>
<dbReference type="OrthoDB" id="10544923at2759"/>
<dbReference type="Gene3D" id="3.40.30.10">
    <property type="entry name" value="Glutaredoxin"/>
    <property type="match status" value="1"/>
</dbReference>
<evidence type="ECO:0000313" key="2">
    <source>
        <dbReference type="Proteomes" id="UP000050761"/>
    </source>
</evidence>
<dbReference type="InterPro" id="IPR036249">
    <property type="entry name" value="Thioredoxin-like_sf"/>
</dbReference>
<dbReference type="Proteomes" id="UP000050761">
    <property type="component" value="Unassembled WGS sequence"/>
</dbReference>
<gene>
    <name evidence="1" type="ORF">HPBE_LOCUS24656</name>
</gene>
<proteinExistence type="predicted"/>
<dbReference type="SUPFAM" id="SSF52833">
    <property type="entry name" value="Thioredoxin-like"/>
    <property type="match status" value="1"/>
</dbReference>
<sequence>MILAFVDEETREGRAMKKLLDKIADENAEHAGTLEIVLIDPDMEITMEIQYYVKSAEARRSMGTDLSYLANIRQPLYHCITQFMTPVSCAAVGSESSCSSLHEIPMEMDLTASGPPISDDDTDLETMERKYITVFEIFDRKVTEMFLKIFENEV</sequence>
<protein>
    <submittedName>
        <fullName evidence="3">Zinc finger BED domain-containing protein 5</fullName>
    </submittedName>
</protein>
<reference evidence="3" key="2">
    <citation type="submission" date="2019-09" db="UniProtKB">
        <authorList>
            <consortium name="WormBaseParasite"/>
        </authorList>
    </citation>
    <scope>IDENTIFICATION</scope>
</reference>
<organism evidence="2 3">
    <name type="scientific">Heligmosomoides polygyrus</name>
    <name type="common">Parasitic roundworm</name>
    <dbReference type="NCBI Taxonomy" id="6339"/>
    <lineage>
        <taxon>Eukaryota</taxon>
        <taxon>Metazoa</taxon>
        <taxon>Ecdysozoa</taxon>
        <taxon>Nematoda</taxon>
        <taxon>Chromadorea</taxon>
        <taxon>Rhabditida</taxon>
        <taxon>Rhabditina</taxon>
        <taxon>Rhabditomorpha</taxon>
        <taxon>Strongyloidea</taxon>
        <taxon>Heligmosomidae</taxon>
        <taxon>Heligmosomoides</taxon>
    </lineage>
</organism>
<accession>A0A183GPN7</accession>